<dbReference type="Gramene" id="RZC45548">
    <property type="protein sequence ID" value="RZC45548"/>
    <property type="gene ID" value="C5167_038503"/>
</dbReference>
<organism evidence="1 2">
    <name type="scientific">Papaver somniferum</name>
    <name type="common">Opium poppy</name>
    <dbReference type="NCBI Taxonomy" id="3469"/>
    <lineage>
        <taxon>Eukaryota</taxon>
        <taxon>Viridiplantae</taxon>
        <taxon>Streptophyta</taxon>
        <taxon>Embryophyta</taxon>
        <taxon>Tracheophyta</taxon>
        <taxon>Spermatophyta</taxon>
        <taxon>Magnoliopsida</taxon>
        <taxon>Ranunculales</taxon>
        <taxon>Papaveraceae</taxon>
        <taxon>Papaveroideae</taxon>
        <taxon>Papaver</taxon>
    </lineage>
</organism>
<sequence length="90" mass="10137">MLVVMSDESGCHGTANMDMIFMGTGIHVFKRMDRIRYDLIGGYLCWRMKSVERRTIANARSESIENERSNGSDMVGLLAAEKITGLIIHQ</sequence>
<keyword evidence="2" id="KW-1185">Reference proteome</keyword>
<protein>
    <submittedName>
        <fullName evidence="1">Uncharacterized protein</fullName>
    </submittedName>
</protein>
<name>A0A4Y7IDG4_PAPSO</name>
<gene>
    <name evidence="1" type="ORF">C5167_038503</name>
</gene>
<accession>A0A4Y7IDG4</accession>
<proteinExistence type="predicted"/>
<dbReference type="AlphaFoldDB" id="A0A4Y7IDG4"/>
<evidence type="ECO:0000313" key="1">
    <source>
        <dbReference type="EMBL" id="RZC45548.1"/>
    </source>
</evidence>
<dbReference type="EMBL" id="CM010715">
    <property type="protein sequence ID" value="RZC45548.1"/>
    <property type="molecule type" value="Genomic_DNA"/>
</dbReference>
<dbReference type="Proteomes" id="UP000316621">
    <property type="component" value="Chromosome 1"/>
</dbReference>
<reference evidence="1 2" key="1">
    <citation type="journal article" date="2018" name="Science">
        <title>The opium poppy genome and morphinan production.</title>
        <authorList>
            <person name="Guo L."/>
            <person name="Winzer T."/>
            <person name="Yang X."/>
            <person name="Li Y."/>
            <person name="Ning Z."/>
            <person name="He Z."/>
            <person name="Teodor R."/>
            <person name="Lu Y."/>
            <person name="Bowser T.A."/>
            <person name="Graham I.A."/>
            <person name="Ye K."/>
        </authorList>
    </citation>
    <scope>NUCLEOTIDE SEQUENCE [LARGE SCALE GENOMIC DNA]</scope>
    <source>
        <strain evidence="2">cv. HN1</strain>
        <tissue evidence="1">Leaves</tissue>
    </source>
</reference>
<evidence type="ECO:0000313" key="2">
    <source>
        <dbReference type="Proteomes" id="UP000316621"/>
    </source>
</evidence>